<evidence type="ECO:0000313" key="3">
    <source>
        <dbReference type="Proteomes" id="UP000001058"/>
    </source>
</evidence>
<dbReference type="PANTHER" id="PTHR46883:SF1">
    <property type="entry name" value="BARDET-BIEDL SYNDROME 12 PROTEIN"/>
    <property type="match status" value="1"/>
</dbReference>
<feature type="region of interest" description="Disordered" evidence="1">
    <location>
        <begin position="649"/>
        <end position="681"/>
    </location>
</feature>
<reference evidence="2 3" key="1">
    <citation type="journal article" date="2010" name="Science">
        <title>Genomic analysis of organismal complexity in the multicellular green alga Volvox carteri.</title>
        <authorList>
            <person name="Prochnik S.E."/>
            <person name="Umen J."/>
            <person name="Nedelcu A.M."/>
            <person name="Hallmann A."/>
            <person name="Miller S.M."/>
            <person name="Nishii I."/>
            <person name="Ferris P."/>
            <person name="Kuo A."/>
            <person name="Mitros T."/>
            <person name="Fritz-Laylin L.K."/>
            <person name="Hellsten U."/>
            <person name="Chapman J."/>
            <person name="Simakov O."/>
            <person name="Rensing S.A."/>
            <person name="Terry A."/>
            <person name="Pangilinan J."/>
            <person name="Kapitonov V."/>
            <person name="Jurka J."/>
            <person name="Salamov A."/>
            <person name="Shapiro H."/>
            <person name="Schmutz J."/>
            <person name="Grimwood J."/>
            <person name="Lindquist E."/>
            <person name="Lucas S."/>
            <person name="Grigoriev I.V."/>
            <person name="Schmitt R."/>
            <person name="Kirk D."/>
            <person name="Rokhsar D.S."/>
        </authorList>
    </citation>
    <scope>NUCLEOTIDE SEQUENCE [LARGE SCALE GENOMIC DNA]</scope>
    <source>
        <strain evidence="3">f. Nagariensis / Eve</strain>
    </source>
</reference>
<gene>
    <name evidence="2" type="ORF">VOLCADRAFT_118388</name>
</gene>
<feature type="compositionally biased region" description="Basic and acidic residues" evidence="1">
    <location>
        <begin position="1200"/>
        <end position="1215"/>
    </location>
</feature>
<feature type="region of interest" description="Disordered" evidence="1">
    <location>
        <begin position="320"/>
        <end position="342"/>
    </location>
</feature>
<feature type="compositionally biased region" description="Acidic residues" evidence="1">
    <location>
        <begin position="611"/>
        <end position="620"/>
    </location>
</feature>
<keyword evidence="3" id="KW-1185">Reference proteome</keyword>
<feature type="compositionally biased region" description="Low complexity" evidence="1">
    <location>
        <begin position="649"/>
        <end position="668"/>
    </location>
</feature>
<dbReference type="KEGG" id="vcn:VOLCADRAFT_118388"/>
<dbReference type="EMBL" id="GL378358">
    <property type="protein sequence ID" value="EFJ45202.1"/>
    <property type="molecule type" value="Genomic_DNA"/>
</dbReference>
<dbReference type="InParanoid" id="D8U4J6"/>
<dbReference type="SUPFAM" id="SSF48592">
    <property type="entry name" value="GroEL equatorial domain-like"/>
    <property type="match status" value="1"/>
</dbReference>
<dbReference type="PANTHER" id="PTHR46883">
    <property type="entry name" value="BARDET-BIEDL SYNDROME 12 PROTEIN"/>
    <property type="match status" value="1"/>
</dbReference>
<feature type="region of interest" description="Disordered" evidence="1">
    <location>
        <begin position="243"/>
        <end position="308"/>
    </location>
</feature>
<dbReference type="RefSeq" id="XP_002953578.1">
    <property type="nucleotide sequence ID" value="XM_002953532.1"/>
</dbReference>
<dbReference type="GeneID" id="9616300"/>
<feature type="compositionally biased region" description="Gly residues" evidence="1">
    <location>
        <begin position="458"/>
        <end position="467"/>
    </location>
</feature>
<feature type="compositionally biased region" description="Low complexity" evidence="1">
    <location>
        <begin position="1159"/>
        <end position="1196"/>
    </location>
</feature>
<sequence>MSRLELARKLQATCAVLRSFLGPHKALKCIIDVNSDARNCLVGTAHGLLLAADGDPTATHLLLDALEDAPSVGPSPGSGATWLGVLCGMLLDHMLQLVEIQGVPYESVRSGILQAVGECCQAIRDCALELPLVAELWDEQELVSYYQAVSVLMAGVNEDEHHDEGVADGGGTVAAPAPHPHRPGVALQMTATASEAATAATPCSGFTGSTAVAPPGSVLLRHELEAAGRVVGQERHPPLHSLQQQLQPAAAAAASTSWGPGRVTQMPSPLPPPLPQQSSLRSDEQQSTRPLMLQSPPPPPPQQQQQQPVCVLGRCVNGGHIEPHERGGGAGGGGSVFKEGRDGKEHLDVDDEFGWFDEMMMASAESASAKDSAMARPGKESSGGGGLRLHRGTADLVQGREGGMALAAETASTTAVAAVVALVSGDAAGGAVQNAAEAAAAIVGLCGPADNGPERWGRGGGGGGGSRCGVVKDGDALDDGDDDSGGGGKDDDRHYDIVFGDGDGGRNGDGLLEEVALVALEEEVAWFFGEGELQAEREARAVRRRLRGRGRMAPELAKSRDMDAAVGGSLQRAPRRAATAGPKGPCHGNGDGDGDGDGRRYNNNHNNKGNDDDDDDDDDGFSWFDEMRGERGFAQEAAAVAAGAAPTLVVQEQQQQTPKLLTQQMQPPSSQPPPVQSRRGASFLRPNSGLVAVGDNDGDDDGFEPRDVTGGVSGAVARVAAGAEPAPPPPPALPPRMLYPSVHLPAAAAAAGPALTDSAACEWNNAAARRAVSCVGRDGKNGSGGSAVRHCLSPLSHLVCAAAIGLSHGRCLEMQLAAAALLLLIGPRVRQPCEAPPSSAGADAAAAGTKQDLREVAEQVRQVAGALQYERCVLTAELMGRLPSAVAAMRGVVVPLAALSPLQAALAANFFPELAASSSSSSPSAAAVTLTAVFYHGALQPEHAAYGTVIVTDAAGLAAATADARAEAFTVRLLAALRPLGVQMLLASGHVPDHVAAALHQLSGGTVLALGGAGLRAVRAAAACCGVTPAASWAFLDGCRHVAPRVSAELLQGGLGLEDYRATTSGRRHIEAAVLLRLMAAPAPTGAAATAAVAPPGWVTVILAHSVTVQLETQGACFRNCFNRLLAALQRGHVLPGAGAWELATAEHLTRRAEHLQVQRQLQRGGGPQLQLQPPSPLLGSWPPSQTLSLQGSQGSATLGRREMEAVTDAKRDELQGSGEEGEDDDGDDVGRQQTLYLPLSYRAVAAALRDLVGVLLQNGGATYGDALAAAAACVKPLREGDAEQLARLAAAPLAPAAAPELDECRQLAAALRVMMELKGTAASTTTVKEDVGLADVPNAGQRRLWPPLVLDELGARLSGLRGACRLALLASSVDRVIVNR</sequence>
<name>D8U4J6_VOLCA</name>
<feature type="region of interest" description="Disordered" evidence="1">
    <location>
        <begin position="161"/>
        <end position="182"/>
    </location>
</feature>
<feature type="region of interest" description="Disordered" evidence="1">
    <location>
        <begin position="455"/>
        <end position="501"/>
    </location>
</feature>
<feature type="region of interest" description="Disordered" evidence="1">
    <location>
        <begin position="367"/>
        <end position="390"/>
    </location>
</feature>
<evidence type="ECO:0000313" key="2">
    <source>
        <dbReference type="EMBL" id="EFJ45202.1"/>
    </source>
</evidence>
<organism evidence="3">
    <name type="scientific">Volvox carteri f. nagariensis</name>
    <dbReference type="NCBI Taxonomy" id="3068"/>
    <lineage>
        <taxon>Eukaryota</taxon>
        <taxon>Viridiplantae</taxon>
        <taxon>Chlorophyta</taxon>
        <taxon>core chlorophytes</taxon>
        <taxon>Chlorophyceae</taxon>
        <taxon>CS clade</taxon>
        <taxon>Chlamydomonadales</taxon>
        <taxon>Volvocaceae</taxon>
        <taxon>Volvox</taxon>
    </lineage>
</organism>
<accession>D8U4J6</accession>
<feature type="region of interest" description="Disordered" evidence="1">
    <location>
        <begin position="553"/>
        <end position="624"/>
    </location>
</feature>
<protein>
    <submittedName>
        <fullName evidence="2">Uncharacterized protein</fullName>
    </submittedName>
</protein>
<dbReference type="InterPro" id="IPR042984">
    <property type="entry name" value="BBS12"/>
</dbReference>
<dbReference type="InterPro" id="IPR027413">
    <property type="entry name" value="GROEL-like_equatorial_sf"/>
</dbReference>
<feature type="compositionally biased region" description="Low complexity" evidence="1">
    <location>
        <begin position="243"/>
        <end position="255"/>
    </location>
</feature>
<feature type="region of interest" description="Disordered" evidence="1">
    <location>
        <begin position="1159"/>
        <end position="1231"/>
    </location>
</feature>
<dbReference type="Proteomes" id="UP000001058">
    <property type="component" value="Unassembled WGS sequence"/>
</dbReference>
<dbReference type="GO" id="GO:0051131">
    <property type="term" value="P:chaperone-mediated protein complex assembly"/>
    <property type="evidence" value="ECO:0007669"/>
    <property type="project" value="InterPro"/>
</dbReference>
<dbReference type="OrthoDB" id="552303at2759"/>
<proteinExistence type="predicted"/>
<evidence type="ECO:0000256" key="1">
    <source>
        <dbReference type="SAM" id="MobiDB-lite"/>
    </source>
</evidence>